<dbReference type="Gene3D" id="2.40.160.20">
    <property type="match status" value="1"/>
</dbReference>
<dbReference type="EMBL" id="FQUS01000009">
    <property type="protein sequence ID" value="SHF49871.1"/>
    <property type="molecule type" value="Genomic_DNA"/>
</dbReference>
<dbReference type="InterPro" id="IPR011250">
    <property type="entry name" value="OMP/PagP_B-barrel"/>
</dbReference>
<dbReference type="RefSeq" id="WP_084088183.1">
    <property type="nucleotide sequence ID" value="NZ_FQUS01000009.1"/>
</dbReference>
<gene>
    <name evidence="2" type="ORF">SAMN05443144_109102</name>
</gene>
<proteinExistence type="predicted"/>
<evidence type="ECO:0000313" key="2">
    <source>
        <dbReference type="EMBL" id="SHF49871.1"/>
    </source>
</evidence>
<accession>A0A1M5C584</accession>
<organism evidence="2 3">
    <name type="scientific">Fodinibius roseus</name>
    <dbReference type="NCBI Taxonomy" id="1194090"/>
    <lineage>
        <taxon>Bacteria</taxon>
        <taxon>Pseudomonadati</taxon>
        <taxon>Balneolota</taxon>
        <taxon>Balneolia</taxon>
        <taxon>Balneolales</taxon>
        <taxon>Balneolaceae</taxon>
        <taxon>Fodinibius</taxon>
    </lineage>
</organism>
<evidence type="ECO:0008006" key="4">
    <source>
        <dbReference type="Google" id="ProtNLM"/>
    </source>
</evidence>
<sequence>MKKIILTSCLLFGLALAFNTTSYAQESSDVKIGGGIAYGTEAEAIGVQIGAKYAFTPEISGAADFTYFFPDVIDWWEINANGHYHFYAEEGTRVYGLAGLNYATLSYDMGSLGSASDSEVGLNIGGGAEFAMDFADIYTELKYVLGSTDQLGISAGLRFGI</sequence>
<reference evidence="2 3" key="1">
    <citation type="submission" date="2016-11" db="EMBL/GenBank/DDBJ databases">
        <authorList>
            <person name="Jaros S."/>
            <person name="Januszkiewicz K."/>
            <person name="Wedrychowicz H."/>
        </authorList>
    </citation>
    <scope>NUCLEOTIDE SEQUENCE [LARGE SCALE GENOMIC DNA]</scope>
    <source>
        <strain evidence="2 3">DSM 21986</strain>
    </source>
</reference>
<keyword evidence="3" id="KW-1185">Reference proteome</keyword>
<dbReference type="STRING" id="1194090.SAMN05443144_109102"/>
<keyword evidence="1" id="KW-0732">Signal</keyword>
<name>A0A1M5C584_9BACT</name>
<dbReference type="AlphaFoldDB" id="A0A1M5C584"/>
<evidence type="ECO:0000256" key="1">
    <source>
        <dbReference type="SAM" id="SignalP"/>
    </source>
</evidence>
<protein>
    <recommendedName>
        <fullName evidence="4">Outer membrane protein beta-barrel domain-containing protein</fullName>
    </recommendedName>
</protein>
<feature type="signal peptide" evidence="1">
    <location>
        <begin position="1"/>
        <end position="24"/>
    </location>
</feature>
<dbReference type="SUPFAM" id="SSF56925">
    <property type="entry name" value="OMPA-like"/>
    <property type="match status" value="1"/>
</dbReference>
<evidence type="ECO:0000313" key="3">
    <source>
        <dbReference type="Proteomes" id="UP000184041"/>
    </source>
</evidence>
<feature type="chain" id="PRO_5012070151" description="Outer membrane protein beta-barrel domain-containing protein" evidence="1">
    <location>
        <begin position="25"/>
        <end position="161"/>
    </location>
</feature>
<dbReference type="Proteomes" id="UP000184041">
    <property type="component" value="Unassembled WGS sequence"/>
</dbReference>